<feature type="domain" description="Protein kinase" evidence="12">
    <location>
        <begin position="220"/>
        <end position="477"/>
    </location>
</feature>
<evidence type="ECO:0000256" key="10">
    <source>
        <dbReference type="PROSITE-ProRule" id="PRU10141"/>
    </source>
</evidence>
<feature type="compositionally biased region" description="Polar residues" evidence="11">
    <location>
        <begin position="199"/>
        <end position="213"/>
    </location>
</feature>
<accession>A0AAW1PGL0</accession>
<evidence type="ECO:0000256" key="1">
    <source>
        <dbReference type="ARBA" id="ARBA00012513"/>
    </source>
</evidence>
<dbReference type="PROSITE" id="PS00107">
    <property type="entry name" value="PROTEIN_KINASE_ATP"/>
    <property type="match status" value="1"/>
</dbReference>
<evidence type="ECO:0000259" key="12">
    <source>
        <dbReference type="PROSITE" id="PS50011"/>
    </source>
</evidence>
<evidence type="ECO:0000313" key="13">
    <source>
        <dbReference type="EMBL" id="KAK9807282.1"/>
    </source>
</evidence>
<dbReference type="GO" id="GO:0004674">
    <property type="term" value="F:protein serine/threonine kinase activity"/>
    <property type="evidence" value="ECO:0007669"/>
    <property type="project" value="UniProtKB-KW"/>
</dbReference>
<name>A0AAW1PGL0_9CHLO</name>
<dbReference type="EMBL" id="JALJOQ010000032">
    <property type="protein sequence ID" value="KAK9807282.1"/>
    <property type="molecule type" value="Genomic_DNA"/>
</dbReference>
<feature type="region of interest" description="Disordered" evidence="11">
    <location>
        <begin position="19"/>
        <end position="45"/>
    </location>
</feature>
<evidence type="ECO:0000256" key="2">
    <source>
        <dbReference type="ARBA" id="ARBA00022527"/>
    </source>
</evidence>
<feature type="binding site" evidence="10">
    <location>
        <position position="249"/>
    </location>
    <ligand>
        <name>ATP</name>
        <dbReference type="ChEBI" id="CHEBI:30616"/>
    </ligand>
</feature>
<dbReference type="EC" id="2.7.11.1" evidence="1"/>
<dbReference type="Gene3D" id="3.30.200.20">
    <property type="entry name" value="Phosphorylase Kinase, domain 1"/>
    <property type="match status" value="1"/>
</dbReference>
<evidence type="ECO:0000256" key="9">
    <source>
        <dbReference type="ARBA" id="ARBA00048679"/>
    </source>
</evidence>
<dbReference type="CDD" id="cd05123">
    <property type="entry name" value="STKc_AGC"/>
    <property type="match status" value="1"/>
</dbReference>
<evidence type="ECO:0000256" key="6">
    <source>
        <dbReference type="ARBA" id="ARBA00022777"/>
    </source>
</evidence>
<protein>
    <recommendedName>
        <fullName evidence="1">non-specific serine/threonine protein kinase</fullName>
        <ecNumber evidence="1">2.7.11.1</ecNumber>
    </recommendedName>
</protein>
<dbReference type="SMART" id="SM00220">
    <property type="entry name" value="S_TKc"/>
    <property type="match status" value="1"/>
</dbReference>
<proteinExistence type="predicted"/>
<keyword evidence="5 10" id="KW-0547">Nucleotide-binding</keyword>
<dbReference type="InterPro" id="IPR011009">
    <property type="entry name" value="Kinase-like_dom_sf"/>
</dbReference>
<dbReference type="Pfam" id="PF00069">
    <property type="entry name" value="Pkinase"/>
    <property type="match status" value="1"/>
</dbReference>
<dbReference type="SUPFAM" id="SSF56112">
    <property type="entry name" value="Protein kinase-like (PK-like)"/>
    <property type="match status" value="1"/>
</dbReference>
<feature type="region of interest" description="Disordered" evidence="11">
    <location>
        <begin position="63"/>
        <end position="84"/>
    </location>
</feature>
<comment type="catalytic activity">
    <reaction evidence="9">
        <text>L-seryl-[protein] + ATP = O-phospho-L-seryl-[protein] + ADP + H(+)</text>
        <dbReference type="Rhea" id="RHEA:17989"/>
        <dbReference type="Rhea" id="RHEA-COMP:9863"/>
        <dbReference type="Rhea" id="RHEA-COMP:11604"/>
        <dbReference type="ChEBI" id="CHEBI:15378"/>
        <dbReference type="ChEBI" id="CHEBI:29999"/>
        <dbReference type="ChEBI" id="CHEBI:30616"/>
        <dbReference type="ChEBI" id="CHEBI:83421"/>
        <dbReference type="ChEBI" id="CHEBI:456216"/>
        <dbReference type="EC" id="2.7.11.1"/>
    </reaction>
</comment>
<dbReference type="Proteomes" id="UP001465755">
    <property type="component" value="Unassembled WGS sequence"/>
</dbReference>
<dbReference type="PANTHER" id="PTHR24351">
    <property type="entry name" value="RIBOSOMAL PROTEIN S6 KINASE"/>
    <property type="match status" value="1"/>
</dbReference>
<evidence type="ECO:0000256" key="3">
    <source>
        <dbReference type="ARBA" id="ARBA00022553"/>
    </source>
</evidence>
<comment type="catalytic activity">
    <reaction evidence="8">
        <text>L-threonyl-[protein] + ATP = O-phospho-L-threonyl-[protein] + ADP + H(+)</text>
        <dbReference type="Rhea" id="RHEA:46608"/>
        <dbReference type="Rhea" id="RHEA-COMP:11060"/>
        <dbReference type="Rhea" id="RHEA-COMP:11605"/>
        <dbReference type="ChEBI" id="CHEBI:15378"/>
        <dbReference type="ChEBI" id="CHEBI:30013"/>
        <dbReference type="ChEBI" id="CHEBI:30616"/>
        <dbReference type="ChEBI" id="CHEBI:61977"/>
        <dbReference type="ChEBI" id="CHEBI:456216"/>
        <dbReference type="EC" id="2.7.11.1"/>
    </reaction>
</comment>
<dbReference type="InterPro" id="IPR000719">
    <property type="entry name" value="Prot_kinase_dom"/>
</dbReference>
<reference evidence="13 14" key="1">
    <citation type="journal article" date="2024" name="Nat. Commun.">
        <title>Phylogenomics reveals the evolutionary origins of lichenization in chlorophyte algae.</title>
        <authorList>
            <person name="Puginier C."/>
            <person name="Libourel C."/>
            <person name="Otte J."/>
            <person name="Skaloud P."/>
            <person name="Haon M."/>
            <person name="Grisel S."/>
            <person name="Petersen M."/>
            <person name="Berrin J.G."/>
            <person name="Delaux P.M."/>
            <person name="Dal Grande F."/>
            <person name="Keller J."/>
        </authorList>
    </citation>
    <scope>NUCLEOTIDE SEQUENCE [LARGE SCALE GENOMIC DNA]</scope>
    <source>
        <strain evidence="13 14">SAG 2036</strain>
    </source>
</reference>
<dbReference type="InterPro" id="IPR017441">
    <property type="entry name" value="Protein_kinase_ATP_BS"/>
</dbReference>
<keyword evidence="14" id="KW-1185">Reference proteome</keyword>
<sequence>MNLNPFAKEFSPALPFPVQRIRTRKEEDAHSSASNNSLNHPNVGPGQCNFDLPECLKPASAVPRQVQLPSAPTSSSASASGADEERIIVDPLGELDEASLLEEHHALQAQPSLTVNMSALKVQSGSSVQEQQQTVASVSSPEFDPVGSALVHSPMYTTAANQRDFGSESGSSTPKQAAERSGAEAQECSTSVSEALGSSPVQDDGSSASTSQEKVGPESFELMRVVGQGAFGKVFQVRMKATGKVYAMKIMRKGKILEKDHGEYIKSERDVLTAVLHPYIVTLRYSFQTATKLYLVLDFINGGHLFFQLYRAGIFDEQLARLYTAEIVLAISHLHSLNTIHRDLKPENVLLDSEGHIKVTDFGLAKGNMDAQGRTNSFIGTMEYMAPEVIDGRGHGKAVDWWSMGILLFEMLCGMPPFRAKGRQQLQKQILSSKLKLPPYLSSEAQSLVKALLTREPSKRLGYGPSGSADVQKHPFFKVIKWDALMQRQATLLAS</sequence>
<keyword evidence="7 10" id="KW-0067">ATP-binding</keyword>
<keyword evidence="6" id="KW-0418">Kinase</keyword>
<keyword evidence="3" id="KW-0597">Phosphoprotein</keyword>
<gene>
    <name evidence="13" type="ORF">WJX73_007625</name>
</gene>
<evidence type="ECO:0000256" key="8">
    <source>
        <dbReference type="ARBA" id="ARBA00047899"/>
    </source>
</evidence>
<evidence type="ECO:0000256" key="11">
    <source>
        <dbReference type="SAM" id="MobiDB-lite"/>
    </source>
</evidence>
<feature type="compositionally biased region" description="Low complexity" evidence="11">
    <location>
        <begin position="70"/>
        <end position="81"/>
    </location>
</feature>
<evidence type="ECO:0000256" key="5">
    <source>
        <dbReference type="ARBA" id="ARBA00022741"/>
    </source>
</evidence>
<keyword evidence="4" id="KW-0808">Transferase</keyword>
<dbReference type="GO" id="GO:0005524">
    <property type="term" value="F:ATP binding"/>
    <property type="evidence" value="ECO:0007669"/>
    <property type="project" value="UniProtKB-UniRule"/>
</dbReference>
<keyword evidence="2" id="KW-0723">Serine/threonine-protein kinase</keyword>
<evidence type="ECO:0000256" key="7">
    <source>
        <dbReference type="ARBA" id="ARBA00022840"/>
    </source>
</evidence>
<dbReference type="InterPro" id="IPR045270">
    <property type="entry name" value="STKc_AGC"/>
</dbReference>
<dbReference type="AlphaFoldDB" id="A0AAW1PGL0"/>
<dbReference type="FunFam" id="3.30.200.20:FF:000048">
    <property type="entry name" value="Non-specific serine/threonine protein kinase"/>
    <property type="match status" value="1"/>
</dbReference>
<dbReference type="FunFam" id="1.10.510.10:FF:000713">
    <property type="entry name" value="Non-specific serine/threonine protein kinase"/>
    <property type="match status" value="1"/>
</dbReference>
<feature type="region of interest" description="Disordered" evidence="11">
    <location>
        <begin position="161"/>
        <end position="215"/>
    </location>
</feature>
<evidence type="ECO:0000313" key="14">
    <source>
        <dbReference type="Proteomes" id="UP001465755"/>
    </source>
</evidence>
<evidence type="ECO:0000256" key="4">
    <source>
        <dbReference type="ARBA" id="ARBA00022679"/>
    </source>
</evidence>
<feature type="compositionally biased region" description="Low complexity" evidence="11">
    <location>
        <begin position="31"/>
        <end position="42"/>
    </location>
</feature>
<dbReference type="Gene3D" id="1.10.510.10">
    <property type="entry name" value="Transferase(Phosphotransferase) domain 1"/>
    <property type="match status" value="1"/>
</dbReference>
<comment type="caution">
    <text evidence="13">The sequence shown here is derived from an EMBL/GenBank/DDBJ whole genome shotgun (WGS) entry which is preliminary data.</text>
</comment>
<dbReference type="PROSITE" id="PS50011">
    <property type="entry name" value="PROTEIN_KINASE_DOM"/>
    <property type="match status" value="1"/>
</dbReference>
<organism evidence="13 14">
    <name type="scientific">Symbiochloris irregularis</name>
    <dbReference type="NCBI Taxonomy" id="706552"/>
    <lineage>
        <taxon>Eukaryota</taxon>
        <taxon>Viridiplantae</taxon>
        <taxon>Chlorophyta</taxon>
        <taxon>core chlorophytes</taxon>
        <taxon>Trebouxiophyceae</taxon>
        <taxon>Trebouxiales</taxon>
        <taxon>Trebouxiaceae</taxon>
        <taxon>Symbiochloris</taxon>
    </lineage>
</organism>